<dbReference type="AlphaFoldDB" id="A0A1B0BBT4"/>
<evidence type="ECO:0000313" key="3">
    <source>
        <dbReference type="Proteomes" id="UP000092460"/>
    </source>
</evidence>
<dbReference type="EnsemblMetazoa" id="GPPI025155-RA">
    <property type="protein sequence ID" value="GPPI025155-PA"/>
    <property type="gene ID" value="GPPI025155"/>
</dbReference>
<sequence>MIVMQADSQAVGHYGICTSTYNLTMQSVEVKSKNRPEVTLIFVLVFSIFLNNIQLDVNLNMI</sequence>
<protein>
    <submittedName>
        <fullName evidence="2">Uncharacterized protein</fullName>
    </submittedName>
</protein>
<accession>A0A1B0BBT4</accession>
<dbReference type="VEuPathDB" id="VectorBase:GPPI025155"/>
<reference evidence="2" key="2">
    <citation type="submission" date="2020-05" db="UniProtKB">
        <authorList>
            <consortium name="EnsemblMetazoa"/>
        </authorList>
    </citation>
    <scope>IDENTIFICATION</scope>
    <source>
        <strain evidence="2">IAEA</strain>
    </source>
</reference>
<organism evidence="2 3">
    <name type="scientific">Glossina palpalis gambiensis</name>
    <dbReference type="NCBI Taxonomy" id="67801"/>
    <lineage>
        <taxon>Eukaryota</taxon>
        <taxon>Metazoa</taxon>
        <taxon>Ecdysozoa</taxon>
        <taxon>Arthropoda</taxon>
        <taxon>Hexapoda</taxon>
        <taxon>Insecta</taxon>
        <taxon>Pterygota</taxon>
        <taxon>Neoptera</taxon>
        <taxon>Endopterygota</taxon>
        <taxon>Diptera</taxon>
        <taxon>Brachycera</taxon>
        <taxon>Muscomorpha</taxon>
        <taxon>Hippoboscoidea</taxon>
        <taxon>Glossinidae</taxon>
        <taxon>Glossina</taxon>
    </lineage>
</organism>
<keyword evidence="3" id="KW-1185">Reference proteome</keyword>
<keyword evidence="1" id="KW-1133">Transmembrane helix</keyword>
<dbReference type="Proteomes" id="UP000092460">
    <property type="component" value="Unassembled WGS sequence"/>
</dbReference>
<proteinExistence type="predicted"/>
<feature type="transmembrane region" description="Helical" evidence="1">
    <location>
        <begin position="38"/>
        <end position="55"/>
    </location>
</feature>
<dbReference type="EMBL" id="JXJN01011636">
    <property type="status" value="NOT_ANNOTATED_CDS"/>
    <property type="molecule type" value="Genomic_DNA"/>
</dbReference>
<evidence type="ECO:0000256" key="1">
    <source>
        <dbReference type="SAM" id="Phobius"/>
    </source>
</evidence>
<name>A0A1B0BBT4_9MUSC</name>
<reference evidence="3" key="1">
    <citation type="submission" date="2015-01" db="EMBL/GenBank/DDBJ databases">
        <authorList>
            <person name="Aksoy S."/>
            <person name="Warren W."/>
            <person name="Wilson R.K."/>
        </authorList>
    </citation>
    <scope>NUCLEOTIDE SEQUENCE [LARGE SCALE GENOMIC DNA]</scope>
    <source>
        <strain evidence="3">IAEA</strain>
    </source>
</reference>
<keyword evidence="1" id="KW-0812">Transmembrane</keyword>
<evidence type="ECO:0000313" key="2">
    <source>
        <dbReference type="EnsemblMetazoa" id="GPPI025155-PA"/>
    </source>
</evidence>
<keyword evidence="1" id="KW-0472">Membrane</keyword>